<keyword evidence="3" id="KW-1185">Reference proteome</keyword>
<proteinExistence type="predicted"/>
<name>A0ABV8SUJ5_9GAMM</name>
<evidence type="ECO:0000313" key="3">
    <source>
        <dbReference type="Proteomes" id="UP001595904"/>
    </source>
</evidence>
<reference evidence="3" key="1">
    <citation type="journal article" date="2019" name="Int. J. Syst. Evol. Microbiol.">
        <title>The Global Catalogue of Microorganisms (GCM) 10K type strain sequencing project: providing services to taxonomists for standard genome sequencing and annotation.</title>
        <authorList>
            <consortium name="The Broad Institute Genomics Platform"/>
            <consortium name="The Broad Institute Genome Sequencing Center for Infectious Disease"/>
            <person name="Wu L."/>
            <person name="Ma J."/>
        </authorList>
    </citation>
    <scope>NUCLEOTIDE SEQUENCE [LARGE SCALE GENOMIC DNA]</scope>
    <source>
        <strain evidence="3">CGMCC 1.10759</strain>
    </source>
</reference>
<evidence type="ECO:0000313" key="2">
    <source>
        <dbReference type="EMBL" id="MFC4310194.1"/>
    </source>
</evidence>
<sequence>MPTYTFRLGALLLILLMLPAHAERLTRITAQLPDLAAPPNGTAQWIARSMRMNGLPMTLKAFESRLSPDAVLNYYESQLKSLGSHDVRRSVNSPWRVLMFKSHEHFVTVHARPAATGSEGTILVSPALEAGTLRLHTDFPRPSGARIVNLQQYDDAGIQSEHISLSSDRTPFAEAQAFSQLLITSGWNIIDTRPTYQSHRGFVLEAQRQAEQALLVIVPDAARPANTAIVITWKKS</sequence>
<dbReference type="EMBL" id="JBHSDU010000003">
    <property type="protein sequence ID" value="MFC4310194.1"/>
    <property type="molecule type" value="Genomic_DNA"/>
</dbReference>
<dbReference type="RefSeq" id="WP_380597486.1">
    <property type="nucleotide sequence ID" value="NZ_JBHSDU010000003.1"/>
</dbReference>
<feature type="signal peptide" evidence="1">
    <location>
        <begin position="1"/>
        <end position="22"/>
    </location>
</feature>
<keyword evidence="1" id="KW-0732">Signal</keyword>
<dbReference type="Proteomes" id="UP001595904">
    <property type="component" value="Unassembled WGS sequence"/>
</dbReference>
<evidence type="ECO:0000256" key="1">
    <source>
        <dbReference type="SAM" id="SignalP"/>
    </source>
</evidence>
<protein>
    <submittedName>
        <fullName evidence="2">Uncharacterized protein</fullName>
    </submittedName>
</protein>
<organism evidence="2 3">
    <name type="scientific">Steroidobacter flavus</name>
    <dbReference type="NCBI Taxonomy" id="1842136"/>
    <lineage>
        <taxon>Bacteria</taxon>
        <taxon>Pseudomonadati</taxon>
        <taxon>Pseudomonadota</taxon>
        <taxon>Gammaproteobacteria</taxon>
        <taxon>Steroidobacterales</taxon>
        <taxon>Steroidobacteraceae</taxon>
        <taxon>Steroidobacter</taxon>
    </lineage>
</organism>
<accession>A0ABV8SUJ5</accession>
<gene>
    <name evidence="2" type="ORF">ACFPN2_13970</name>
</gene>
<feature type="chain" id="PRO_5045849196" evidence="1">
    <location>
        <begin position="23"/>
        <end position="236"/>
    </location>
</feature>
<comment type="caution">
    <text evidence="2">The sequence shown here is derived from an EMBL/GenBank/DDBJ whole genome shotgun (WGS) entry which is preliminary data.</text>
</comment>